<gene>
    <name evidence="3" type="ORF">QE152_g38429</name>
</gene>
<evidence type="ECO:0000313" key="3">
    <source>
        <dbReference type="EMBL" id="KAK9681299.1"/>
    </source>
</evidence>
<name>A0AAW1HWT3_POPJA</name>
<accession>A0AAW1HWT3</accession>
<organism evidence="3 4">
    <name type="scientific">Popillia japonica</name>
    <name type="common">Japanese beetle</name>
    <dbReference type="NCBI Taxonomy" id="7064"/>
    <lineage>
        <taxon>Eukaryota</taxon>
        <taxon>Metazoa</taxon>
        <taxon>Ecdysozoa</taxon>
        <taxon>Arthropoda</taxon>
        <taxon>Hexapoda</taxon>
        <taxon>Insecta</taxon>
        <taxon>Pterygota</taxon>
        <taxon>Neoptera</taxon>
        <taxon>Endopterygota</taxon>
        <taxon>Coleoptera</taxon>
        <taxon>Polyphaga</taxon>
        <taxon>Scarabaeiformia</taxon>
        <taxon>Scarabaeidae</taxon>
        <taxon>Rutelinae</taxon>
        <taxon>Popillia</taxon>
    </lineage>
</organism>
<dbReference type="AlphaFoldDB" id="A0AAW1HWT3"/>
<feature type="domain" description="Integrase zinc-binding" evidence="2">
    <location>
        <begin position="44"/>
        <end position="95"/>
    </location>
</feature>
<dbReference type="Pfam" id="PF17921">
    <property type="entry name" value="Integrase_H2C2"/>
    <property type="match status" value="1"/>
</dbReference>
<dbReference type="EC" id="2.7.7.49" evidence="1"/>
<dbReference type="PANTHER" id="PTHR37984">
    <property type="entry name" value="PROTEIN CBG26694"/>
    <property type="match status" value="1"/>
</dbReference>
<evidence type="ECO:0000313" key="4">
    <source>
        <dbReference type="Proteomes" id="UP001458880"/>
    </source>
</evidence>
<proteinExistence type="predicted"/>
<dbReference type="InterPro" id="IPR041588">
    <property type="entry name" value="Integrase_H2C2"/>
</dbReference>
<protein>
    <recommendedName>
        <fullName evidence="1">RNA-directed DNA polymerase</fullName>
        <ecNumber evidence="1">2.7.7.49</ecNumber>
    </recommendedName>
</protein>
<evidence type="ECO:0000259" key="2">
    <source>
        <dbReference type="Pfam" id="PF17921"/>
    </source>
</evidence>
<dbReference type="Proteomes" id="UP001458880">
    <property type="component" value="Unassembled WGS sequence"/>
</dbReference>
<dbReference type="PANTHER" id="PTHR37984:SF11">
    <property type="entry name" value="INTEGRASE CATALYTIC DOMAIN-CONTAINING PROTEIN"/>
    <property type="match status" value="1"/>
</dbReference>
<comment type="caution">
    <text evidence="3">The sequence shown here is derived from an EMBL/GenBank/DDBJ whole genome shotgun (WGS) entry which is preliminary data.</text>
</comment>
<dbReference type="GO" id="GO:0003964">
    <property type="term" value="F:RNA-directed DNA polymerase activity"/>
    <property type="evidence" value="ECO:0007669"/>
    <property type="project" value="UniProtKB-EC"/>
</dbReference>
<dbReference type="Gene3D" id="1.10.340.70">
    <property type="match status" value="1"/>
</dbReference>
<dbReference type="EMBL" id="JASPKY010000828">
    <property type="protein sequence ID" value="KAK9681299.1"/>
    <property type="molecule type" value="Genomic_DNA"/>
</dbReference>
<sequence>MIIENLHKHNTTIWNTPELKAYKTIKDEITVHNDVLSGHRIILPDVLRDKAIDVAHKGHQGICKTQNLLRSKVWFPNLDGLTEEKIKSCLACQATSSLLIDEYSRYPIVDITSSTNFHNLKTILEKTFTTFGIPEQLKS</sequence>
<dbReference type="InterPro" id="IPR050951">
    <property type="entry name" value="Retrovirus_Pol_polyprotein"/>
</dbReference>
<evidence type="ECO:0000256" key="1">
    <source>
        <dbReference type="ARBA" id="ARBA00012493"/>
    </source>
</evidence>
<keyword evidence="4" id="KW-1185">Reference proteome</keyword>
<reference evidence="3 4" key="1">
    <citation type="journal article" date="2024" name="BMC Genomics">
        <title>De novo assembly and annotation of Popillia japonica's genome with initial clues to its potential as an invasive pest.</title>
        <authorList>
            <person name="Cucini C."/>
            <person name="Boschi S."/>
            <person name="Funari R."/>
            <person name="Cardaioli E."/>
            <person name="Iannotti N."/>
            <person name="Marturano G."/>
            <person name="Paoli F."/>
            <person name="Bruttini M."/>
            <person name="Carapelli A."/>
            <person name="Frati F."/>
            <person name="Nardi F."/>
        </authorList>
    </citation>
    <scope>NUCLEOTIDE SEQUENCE [LARGE SCALE GENOMIC DNA]</scope>
    <source>
        <strain evidence="3">DMR45628</strain>
    </source>
</reference>